<evidence type="ECO:0000256" key="3">
    <source>
        <dbReference type="ARBA" id="ARBA00022989"/>
    </source>
</evidence>
<comment type="caution">
    <text evidence="6">The sequence shown here is derived from an EMBL/GenBank/DDBJ whole genome shotgun (WGS) entry which is preliminary data.</text>
</comment>
<reference evidence="6 7" key="1">
    <citation type="submission" date="2016-02" db="EMBL/GenBank/DDBJ databases">
        <title>Genome analysis of coral dinoflagellate symbionts highlights evolutionary adaptations to a symbiotic lifestyle.</title>
        <authorList>
            <person name="Aranda M."/>
            <person name="Li Y."/>
            <person name="Liew Y.J."/>
            <person name="Baumgarten S."/>
            <person name="Simakov O."/>
            <person name="Wilson M."/>
            <person name="Piel J."/>
            <person name="Ashoor H."/>
            <person name="Bougouffa S."/>
            <person name="Bajic V.B."/>
            <person name="Ryu T."/>
            <person name="Ravasi T."/>
            <person name="Bayer T."/>
            <person name="Micklem G."/>
            <person name="Kim H."/>
            <person name="Bhak J."/>
            <person name="Lajeunesse T.C."/>
            <person name="Voolstra C.R."/>
        </authorList>
    </citation>
    <scope>NUCLEOTIDE SEQUENCE [LARGE SCALE GENOMIC DNA]</scope>
    <source>
        <strain evidence="6 7">CCMP2467</strain>
    </source>
</reference>
<dbReference type="GO" id="GO:0046873">
    <property type="term" value="F:metal ion transmembrane transporter activity"/>
    <property type="evidence" value="ECO:0007669"/>
    <property type="project" value="InterPro"/>
</dbReference>
<sequence>MVLHSSSVQTDDGVALRPDVKKCFNFAQILRHLVESNKFQLSPDLTDEKLETLVRRRLARAGGDGPGAARNVRLAKAFVSGCLLCAALVHLLADASKDLDGREGEDGGYPYAELYCGLGALFTHFLNGVTEQGQEQEDEVEEEEEEEEEQEEQEPLWEKFQGQGDGDCGCEERPIEGVVIEGASVSTAPSSPQAKEQESSRVAVGPVLMAALSIHSLLEGADDLSGQQRLERFDGTNPSLYRRWKRRAQIMIAGLPTTVPKEKYGPRLMEFIKGEAEILLESVPLEKLCAEGGDQAVFKLLDEKYSPQPVDLLHTALKTFFYELQASAGESYRQFYVRFTSALRLLEEQDVKLPPVVQGYLLLKKLRLEANQEAMVLTAASGDMAQVWQAVQRIFPEGKAGPVAKQRETFQAETQDEEEEVQMVMESVAEEVQDNDLSDEGAVEAFESYAEVRKRLLDKKKARGFAPTPPARPGDEQRWKLSGSVNARLESLKSRTRCHLCKRLGQWKRECPGRRHAANDSAKKEAHLVEGEVLMTEGWDESFYMDVGGYAVAPQDVSLNHAGEFEPEVLSAEIGEAAAPAHRVFPEVFEAGNVANLDASGVPDTACRKTLVGEYTLECICKRLSDMGLRVKFAEESHVFRLGEHRLIIKANSGKPIARVDMSGYVTKEIVQMMEELSLEPVETDIAALDKKPDGSHDDAEAPVPGSTVMSEGKYKAKKLTFDHIYINDQDYINWVRVHIGSKSSRVMRQFKVYVAFRDEGKALRIQQNLKEMALRKGSPKRTRDAPSRGSMEVEDWVPVDPQVTENAIHGWKWFTVNILASDQEQVKRMVKTCLSMGISKKIVIQQLG</sequence>
<feature type="region of interest" description="Disordered" evidence="5">
    <location>
        <begin position="131"/>
        <end position="166"/>
    </location>
</feature>
<feature type="compositionally biased region" description="Acidic residues" evidence="5">
    <location>
        <begin position="134"/>
        <end position="155"/>
    </location>
</feature>
<dbReference type="InterPro" id="IPR036875">
    <property type="entry name" value="Znf_CCHC_sf"/>
</dbReference>
<comment type="subcellular location">
    <subcellularLocation>
        <location evidence="1">Membrane</location>
        <topology evidence="1">Multi-pass membrane protein</topology>
    </subcellularLocation>
</comment>
<dbReference type="Pfam" id="PF02535">
    <property type="entry name" value="Zip"/>
    <property type="match status" value="1"/>
</dbReference>
<dbReference type="GO" id="GO:0008270">
    <property type="term" value="F:zinc ion binding"/>
    <property type="evidence" value="ECO:0007669"/>
    <property type="project" value="InterPro"/>
</dbReference>
<dbReference type="SUPFAM" id="SSF57756">
    <property type="entry name" value="Retrovirus zinc finger-like domains"/>
    <property type="match status" value="1"/>
</dbReference>
<dbReference type="GO" id="GO:0016020">
    <property type="term" value="C:membrane"/>
    <property type="evidence" value="ECO:0007669"/>
    <property type="project" value="UniProtKB-SubCell"/>
</dbReference>
<dbReference type="EMBL" id="LSRX01000379">
    <property type="protein sequence ID" value="OLP98956.1"/>
    <property type="molecule type" value="Genomic_DNA"/>
</dbReference>
<evidence type="ECO:0000313" key="6">
    <source>
        <dbReference type="EMBL" id="OLP98956.1"/>
    </source>
</evidence>
<proteinExistence type="predicted"/>
<evidence type="ECO:0000256" key="4">
    <source>
        <dbReference type="ARBA" id="ARBA00023136"/>
    </source>
</evidence>
<name>A0A1Q9DUW7_SYMMI</name>
<protein>
    <recommendedName>
        <fullName evidence="8">CCHC-type domain-containing protein</fullName>
    </recommendedName>
</protein>
<dbReference type="Proteomes" id="UP000186817">
    <property type="component" value="Unassembled WGS sequence"/>
</dbReference>
<dbReference type="GO" id="GO:0003676">
    <property type="term" value="F:nucleic acid binding"/>
    <property type="evidence" value="ECO:0007669"/>
    <property type="project" value="InterPro"/>
</dbReference>
<dbReference type="OrthoDB" id="426567at2759"/>
<gene>
    <name evidence="6" type="ORF">AK812_SmicGene18526</name>
</gene>
<keyword evidence="4" id="KW-0472">Membrane</keyword>
<evidence type="ECO:0000256" key="2">
    <source>
        <dbReference type="ARBA" id="ARBA00022692"/>
    </source>
</evidence>
<keyword evidence="7" id="KW-1185">Reference proteome</keyword>
<evidence type="ECO:0000256" key="1">
    <source>
        <dbReference type="ARBA" id="ARBA00004141"/>
    </source>
</evidence>
<accession>A0A1Q9DUW7</accession>
<keyword evidence="2" id="KW-0812">Transmembrane</keyword>
<evidence type="ECO:0000256" key="5">
    <source>
        <dbReference type="SAM" id="MobiDB-lite"/>
    </source>
</evidence>
<evidence type="ECO:0008006" key="8">
    <source>
        <dbReference type="Google" id="ProtNLM"/>
    </source>
</evidence>
<evidence type="ECO:0000313" key="7">
    <source>
        <dbReference type="Proteomes" id="UP000186817"/>
    </source>
</evidence>
<keyword evidence="3" id="KW-1133">Transmembrane helix</keyword>
<dbReference type="InterPro" id="IPR003689">
    <property type="entry name" value="ZIP"/>
</dbReference>
<dbReference type="AlphaFoldDB" id="A0A1Q9DUW7"/>
<organism evidence="6 7">
    <name type="scientific">Symbiodinium microadriaticum</name>
    <name type="common">Dinoflagellate</name>
    <name type="synonym">Zooxanthella microadriatica</name>
    <dbReference type="NCBI Taxonomy" id="2951"/>
    <lineage>
        <taxon>Eukaryota</taxon>
        <taxon>Sar</taxon>
        <taxon>Alveolata</taxon>
        <taxon>Dinophyceae</taxon>
        <taxon>Suessiales</taxon>
        <taxon>Symbiodiniaceae</taxon>
        <taxon>Symbiodinium</taxon>
    </lineage>
</organism>